<proteinExistence type="inferred from homology"/>
<evidence type="ECO:0000256" key="6">
    <source>
        <dbReference type="PIRSR" id="PIRSR038994-1"/>
    </source>
</evidence>
<evidence type="ECO:0000313" key="11">
    <source>
        <dbReference type="Proteomes" id="UP000284731"/>
    </source>
</evidence>
<feature type="binding site" evidence="7">
    <location>
        <position position="138"/>
    </location>
    <ligand>
        <name>substrate</name>
    </ligand>
</feature>
<accession>A0A412PHU2</accession>
<dbReference type="GO" id="GO:0008448">
    <property type="term" value="F:N-acetylglucosamine-6-phosphate deacetylase activity"/>
    <property type="evidence" value="ECO:0007669"/>
    <property type="project" value="UniProtKB-EC"/>
</dbReference>
<dbReference type="Pfam" id="PF01979">
    <property type="entry name" value="Amidohydro_1"/>
    <property type="match status" value="1"/>
</dbReference>
<feature type="binding site" evidence="7">
    <location>
        <position position="249"/>
    </location>
    <ligand>
        <name>substrate</name>
    </ligand>
</feature>
<dbReference type="InterPro" id="IPR032466">
    <property type="entry name" value="Metal_Hydrolase"/>
</dbReference>
<dbReference type="PANTHER" id="PTHR11113">
    <property type="entry name" value="N-ACETYLGLUCOSAMINE-6-PHOSPHATE DEACETYLASE"/>
    <property type="match status" value="1"/>
</dbReference>
<feature type="binding site" evidence="8">
    <location>
        <position position="127"/>
    </location>
    <ligand>
        <name>Zn(2+)</name>
        <dbReference type="ChEBI" id="CHEBI:29105"/>
    </ligand>
</feature>
<evidence type="ECO:0000259" key="9">
    <source>
        <dbReference type="Pfam" id="PF01979"/>
    </source>
</evidence>
<evidence type="ECO:0000256" key="5">
    <source>
        <dbReference type="PIRNR" id="PIRNR038994"/>
    </source>
</evidence>
<dbReference type="PANTHER" id="PTHR11113:SF14">
    <property type="entry name" value="N-ACETYLGLUCOSAMINE-6-PHOSPHATE DEACETYLASE"/>
    <property type="match status" value="1"/>
</dbReference>
<dbReference type="GO" id="GO:0006046">
    <property type="term" value="P:N-acetylglucosamine catabolic process"/>
    <property type="evidence" value="ECO:0007669"/>
    <property type="project" value="TreeGrafter"/>
</dbReference>
<evidence type="ECO:0000256" key="1">
    <source>
        <dbReference type="ARBA" id="ARBA00010716"/>
    </source>
</evidence>
<gene>
    <name evidence="10" type="primary">nagA</name>
    <name evidence="10" type="ORF">DWX20_01455</name>
</gene>
<keyword evidence="2 8" id="KW-0479">Metal-binding</keyword>
<dbReference type="CDD" id="cd00854">
    <property type="entry name" value="NagA"/>
    <property type="match status" value="1"/>
</dbReference>
<feature type="binding site" evidence="7">
    <location>
        <begin position="217"/>
        <end position="218"/>
    </location>
    <ligand>
        <name>substrate</name>
    </ligand>
</feature>
<feature type="binding site" evidence="8">
    <location>
        <position position="214"/>
    </location>
    <ligand>
        <name>Zn(2+)</name>
        <dbReference type="ChEBI" id="CHEBI:29105"/>
    </ligand>
</feature>
<dbReference type="PIRSF" id="PIRSF038994">
    <property type="entry name" value="NagA"/>
    <property type="match status" value="1"/>
</dbReference>
<sequence>MFIKSNRVWIAGDFIPAVIEISEGKIKGIYYADDHTADVDYGNRRIVPGFIDIHCHGAYGYDTNYAEPEGLKKWAKGIPSEGVTGFLSTTITELNPVLTKAVKNVAAVKREHVAGRDGADIIGIHFEGPYLDMKYKGAQPPEAIVPPRVDEFIQYQKDAEGLIKVITLAPEHDPELALTKYCSAHNVAVSIGHSGATFQEGIIAVANGAKSITHTYNGQSPFNHRANGVTGLALRLRDMYSEIICDCNHSTPEALNIFFNAKGKDHAIMISDALMAKGFEPGSKFMFGGHEIEIYPDGSAHLTESGSLAGSTMRMNEGLRNLVERAGVPFDAALNSATINPATLLNLHDHIGKLCTGYDADIVVLNDDYSVEETYCKGIAQLQK</sequence>
<evidence type="ECO:0000256" key="8">
    <source>
        <dbReference type="PIRSR" id="PIRSR038994-3"/>
    </source>
</evidence>
<dbReference type="Gene3D" id="2.30.40.10">
    <property type="entry name" value="Urease, subunit C, domain 1"/>
    <property type="match status" value="1"/>
</dbReference>
<dbReference type="NCBIfam" id="TIGR00221">
    <property type="entry name" value="nagA"/>
    <property type="match status" value="1"/>
</dbReference>
<evidence type="ECO:0000256" key="3">
    <source>
        <dbReference type="ARBA" id="ARBA00022801"/>
    </source>
</evidence>
<feature type="binding site" evidence="7">
    <location>
        <position position="225"/>
    </location>
    <ligand>
        <name>substrate</name>
    </ligand>
</feature>
<dbReference type="Proteomes" id="UP000284731">
    <property type="component" value="Unassembled WGS sequence"/>
</dbReference>
<protein>
    <submittedName>
        <fullName evidence="10">N-acetylglucosamine-6-phosphate deacetylase</fullName>
        <ecNumber evidence="10">3.5.1.25</ecNumber>
    </submittedName>
</protein>
<feature type="binding site" evidence="8">
    <location>
        <position position="193"/>
    </location>
    <ligand>
        <name>Zn(2+)</name>
        <dbReference type="ChEBI" id="CHEBI:29105"/>
    </ligand>
</feature>
<feature type="domain" description="Amidohydrolase-related" evidence="9">
    <location>
        <begin position="46"/>
        <end position="378"/>
    </location>
</feature>
<evidence type="ECO:0000313" key="10">
    <source>
        <dbReference type="EMBL" id="RGT57741.1"/>
    </source>
</evidence>
<dbReference type="Gene3D" id="3.20.20.140">
    <property type="entry name" value="Metal-dependent hydrolases"/>
    <property type="match status" value="1"/>
</dbReference>
<dbReference type="RefSeq" id="WP_118764211.1">
    <property type="nucleotide sequence ID" value="NZ_CABJCF010000001.1"/>
</dbReference>
<dbReference type="InterPro" id="IPR003764">
    <property type="entry name" value="GlcNAc_6-P_deAcase"/>
</dbReference>
<dbReference type="SUPFAM" id="SSF51338">
    <property type="entry name" value="Composite domain of metallo-dependent hydrolases"/>
    <property type="match status" value="1"/>
</dbReference>
<organism evidence="10 11">
    <name type="scientific">Solobacterium moorei</name>
    <dbReference type="NCBI Taxonomy" id="102148"/>
    <lineage>
        <taxon>Bacteria</taxon>
        <taxon>Bacillati</taxon>
        <taxon>Bacillota</taxon>
        <taxon>Erysipelotrichia</taxon>
        <taxon>Erysipelotrichales</taxon>
        <taxon>Erysipelotrichaceae</taxon>
        <taxon>Solobacterium</taxon>
    </lineage>
</organism>
<reference evidence="10 11" key="1">
    <citation type="submission" date="2018-08" db="EMBL/GenBank/DDBJ databases">
        <title>A genome reference for cultivated species of the human gut microbiota.</title>
        <authorList>
            <person name="Zou Y."/>
            <person name="Xue W."/>
            <person name="Luo G."/>
        </authorList>
    </citation>
    <scope>NUCLEOTIDE SEQUENCE [LARGE SCALE GENOMIC DNA]</scope>
    <source>
        <strain evidence="10 11">AF18-46</strain>
    </source>
</reference>
<comment type="cofactor">
    <cofactor evidence="8">
        <name>a divalent metal cation</name>
        <dbReference type="ChEBI" id="CHEBI:60240"/>
    </cofactor>
    <text evidence="8">Binds 1 divalent metal cation per subunit.</text>
</comment>
<dbReference type="AlphaFoldDB" id="A0A412PHU2"/>
<dbReference type="InterPro" id="IPR011059">
    <property type="entry name" value="Metal-dep_hydrolase_composite"/>
</dbReference>
<evidence type="ECO:0000256" key="4">
    <source>
        <dbReference type="ARBA" id="ARBA00023277"/>
    </source>
</evidence>
<keyword evidence="4 5" id="KW-0119">Carbohydrate metabolism</keyword>
<dbReference type="EC" id="3.5.1.25" evidence="10"/>
<dbReference type="GO" id="GO:0046872">
    <property type="term" value="F:metal ion binding"/>
    <property type="evidence" value="ECO:0007669"/>
    <property type="project" value="UniProtKB-KW"/>
</dbReference>
<evidence type="ECO:0000256" key="7">
    <source>
        <dbReference type="PIRSR" id="PIRSR038994-2"/>
    </source>
</evidence>
<comment type="caution">
    <text evidence="10">The sequence shown here is derived from an EMBL/GenBank/DDBJ whole genome shotgun (WGS) entry which is preliminary data.</text>
</comment>
<dbReference type="SUPFAM" id="SSF51556">
    <property type="entry name" value="Metallo-dependent hydrolases"/>
    <property type="match status" value="1"/>
</dbReference>
<name>A0A412PHU2_9FIRM</name>
<feature type="binding site" evidence="7">
    <location>
        <begin position="308"/>
        <end position="310"/>
    </location>
    <ligand>
        <name>substrate</name>
    </ligand>
</feature>
<dbReference type="InterPro" id="IPR006680">
    <property type="entry name" value="Amidohydro-rel"/>
</dbReference>
<evidence type="ECO:0000256" key="2">
    <source>
        <dbReference type="ARBA" id="ARBA00022723"/>
    </source>
</evidence>
<keyword evidence="3 5" id="KW-0378">Hydrolase</keyword>
<comment type="similarity">
    <text evidence="1 5">Belongs to the metallo-dependent hydrolases superfamily. NagA family.</text>
</comment>
<dbReference type="EMBL" id="QRWX01000001">
    <property type="protein sequence ID" value="RGT57741.1"/>
    <property type="molecule type" value="Genomic_DNA"/>
</dbReference>
<feature type="active site" description="Proton donor/acceptor" evidence="6">
    <location>
        <position position="272"/>
    </location>
</feature>